<keyword evidence="7 9" id="KW-0460">Magnesium</keyword>
<dbReference type="GO" id="GO:0004614">
    <property type="term" value="F:phosphoglucomutase activity"/>
    <property type="evidence" value="ECO:0007669"/>
    <property type="project" value="UniProtKB-EC"/>
</dbReference>
<keyword evidence="6 9" id="KW-0479">Metal-binding</keyword>
<dbReference type="FunFam" id="3.40.120.10:FF:000005">
    <property type="entry name" value="Phosphoglucomutase 5"/>
    <property type="match status" value="1"/>
</dbReference>
<dbReference type="InterPro" id="IPR036900">
    <property type="entry name" value="A-D-PHexomutase_C_sf"/>
</dbReference>
<dbReference type="OrthoDB" id="9806956at2"/>
<dbReference type="InterPro" id="IPR016066">
    <property type="entry name" value="A-D-PHexomutase_CS"/>
</dbReference>
<dbReference type="NCBIfam" id="NF005737">
    <property type="entry name" value="PRK07564.1-1"/>
    <property type="match status" value="1"/>
</dbReference>
<dbReference type="SUPFAM" id="SSF53738">
    <property type="entry name" value="Phosphoglucomutase, first 3 domains"/>
    <property type="match status" value="3"/>
</dbReference>
<dbReference type="PANTHER" id="PTHR22573">
    <property type="entry name" value="PHOSPHOHEXOMUTASE FAMILY MEMBER"/>
    <property type="match status" value="1"/>
</dbReference>
<dbReference type="FunFam" id="3.30.310.50:FF:000002">
    <property type="entry name" value="Phosphoglucomutase 5"/>
    <property type="match status" value="1"/>
</dbReference>
<dbReference type="InterPro" id="IPR005845">
    <property type="entry name" value="A-D-PHexomutase_a/b/a-II"/>
</dbReference>
<dbReference type="GO" id="GO:0005829">
    <property type="term" value="C:cytosol"/>
    <property type="evidence" value="ECO:0007669"/>
    <property type="project" value="TreeGrafter"/>
</dbReference>
<dbReference type="SUPFAM" id="SSF55957">
    <property type="entry name" value="Phosphoglucomutase, C-terminal domain"/>
    <property type="match status" value="1"/>
</dbReference>
<feature type="domain" description="Alpha-D-phosphohexomutase alpha/beta/alpha" evidence="11">
    <location>
        <begin position="14"/>
        <end position="153"/>
    </location>
</feature>
<dbReference type="EMBL" id="BLIV01000003">
    <property type="protein sequence ID" value="GFE49811.1"/>
    <property type="molecule type" value="Genomic_DNA"/>
</dbReference>
<evidence type="ECO:0000256" key="3">
    <source>
        <dbReference type="ARBA" id="ARBA00010231"/>
    </source>
</evidence>
<dbReference type="Gene3D" id="3.30.310.50">
    <property type="entry name" value="Alpha-D-phosphohexomutase, C-terminal domain"/>
    <property type="match status" value="1"/>
</dbReference>
<dbReference type="PROSITE" id="PS00710">
    <property type="entry name" value="PGM_PMM"/>
    <property type="match status" value="1"/>
</dbReference>
<evidence type="ECO:0000259" key="12">
    <source>
        <dbReference type="Pfam" id="PF02879"/>
    </source>
</evidence>
<dbReference type="AlphaFoldDB" id="A0A640VRT5"/>
<evidence type="ECO:0000256" key="5">
    <source>
        <dbReference type="ARBA" id="ARBA00022553"/>
    </source>
</evidence>
<gene>
    <name evidence="14" type="primary">pgm</name>
    <name evidence="14" type="ORF">So717_15640</name>
</gene>
<evidence type="ECO:0000313" key="15">
    <source>
        <dbReference type="Proteomes" id="UP000436522"/>
    </source>
</evidence>
<comment type="caution">
    <text evidence="14">The sequence shown here is derived from an EMBL/GenBank/DDBJ whole genome shotgun (WGS) entry which is preliminary data.</text>
</comment>
<evidence type="ECO:0000256" key="4">
    <source>
        <dbReference type="ARBA" id="ARBA00012728"/>
    </source>
</evidence>
<proteinExistence type="inferred from homology"/>
<protein>
    <recommendedName>
        <fullName evidence="4">phosphoglucomutase (alpha-D-glucose-1,6-bisphosphate-dependent)</fullName>
        <ecNumber evidence="4">5.4.2.2</ecNumber>
    </recommendedName>
</protein>
<keyword evidence="15" id="KW-1185">Reference proteome</keyword>
<dbReference type="Pfam" id="PF02878">
    <property type="entry name" value="PGM_PMM_I"/>
    <property type="match status" value="1"/>
</dbReference>
<sequence>MTLQTISKGPFEGQKPGTSGLRKKTRVFMQPGYLECFVQATFHAIGGAAGKSFVIGGDGRYFNREAIQTMLKMAAANGAAKAIVGQGGLLSTPAVSNLIRQRKTDGGFVLSASHNPGGIDADFGVKYNVSNGGPAPEHITQAMFEHTQNITEYTTLDAPDIDLSTCGTGQIGGMQVEIIDPVEDYQALMQTLFDFDKLRALFAGGFTMRFDAMHAVTGPYAKAILEGALGAPTGTVINAVPSEDFGGGHPDPNPVWAKTLMDEMMSDAAPDFGAASDGDGDRNMIVGRGTYVTPSDSLAVLAANAQLAPGYAGGLAGVARSMPTSGAADKVAEKLGLGSFETPTGWKFFGNLLDAGKVTLCGEESAGTGSDHVREKDGLWAVLLWLNILTERGQSVAEILTDHWATYGRNYYSRHDYEAVPTEAADALMQGVRDKLDSLPGQSVAGVEITAADEFSYQDPVDGSVSHNQGLRIWLAGGGRAVLRLSGTGTEGATLRVYLEQYADPEADQGVSPDVALKAVRDAVVEITQMQQHIGRTEPDVKT</sequence>
<dbReference type="Pfam" id="PF02879">
    <property type="entry name" value="PGM_PMM_II"/>
    <property type="match status" value="1"/>
</dbReference>
<feature type="domain" description="Alpha-D-phosphohexomutase alpha/beta/alpha" evidence="12">
    <location>
        <begin position="198"/>
        <end position="286"/>
    </location>
</feature>
<evidence type="ECO:0000256" key="6">
    <source>
        <dbReference type="ARBA" id="ARBA00022723"/>
    </source>
</evidence>
<evidence type="ECO:0000256" key="10">
    <source>
        <dbReference type="SAM" id="MobiDB-lite"/>
    </source>
</evidence>
<dbReference type="InterPro" id="IPR045244">
    <property type="entry name" value="PGM"/>
</dbReference>
<dbReference type="RefSeq" id="WP_159975807.1">
    <property type="nucleotide sequence ID" value="NZ_BLIV01000003.1"/>
</dbReference>
<dbReference type="Pfam" id="PF02880">
    <property type="entry name" value="PGM_PMM_III"/>
    <property type="match status" value="1"/>
</dbReference>
<reference evidence="14 15" key="1">
    <citation type="submission" date="2019-12" db="EMBL/GenBank/DDBJ databases">
        <title>Roseobacter cerasinus sp. nov., isolated from seawater around aquaculture.</title>
        <authorList>
            <person name="Muramatsu S."/>
            <person name="Takabe Y."/>
            <person name="Mori K."/>
            <person name="Takaichi S."/>
            <person name="Hanada S."/>
        </authorList>
    </citation>
    <scope>NUCLEOTIDE SEQUENCE [LARGE SCALE GENOMIC DNA]</scope>
    <source>
        <strain evidence="14 15">AI77</strain>
    </source>
</reference>
<evidence type="ECO:0000256" key="9">
    <source>
        <dbReference type="RuleBase" id="RU004326"/>
    </source>
</evidence>
<evidence type="ECO:0000313" key="14">
    <source>
        <dbReference type="EMBL" id="GFE49811.1"/>
    </source>
</evidence>
<evidence type="ECO:0000256" key="1">
    <source>
        <dbReference type="ARBA" id="ARBA00000443"/>
    </source>
</evidence>
<evidence type="ECO:0000256" key="2">
    <source>
        <dbReference type="ARBA" id="ARBA00001946"/>
    </source>
</evidence>
<evidence type="ECO:0000256" key="7">
    <source>
        <dbReference type="ARBA" id="ARBA00022842"/>
    </source>
</evidence>
<accession>A0A640VRT5</accession>
<organism evidence="14 15">
    <name type="scientific">Roseobacter cerasinus</name>
    <dbReference type="NCBI Taxonomy" id="2602289"/>
    <lineage>
        <taxon>Bacteria</taxon>
        <taxon>Pseudomonadati</taxon>
        <taxon>Pseudomonadota</taxon>
        <taxon>Alphaproteobacteria</taxon>
        <taxon>Rhodobacterales</taxon>
        <taxon>Roseobacteraceae</taxon>
        <taxon>Roseobacter</taxon>
    </lineage>
</organism>
<evidence type="ECO:0000256" key="8">
    <source>
        <dbReference type="ARBA" id="ARBA00023235"/>
    </source>
</evidence>
<dbReference type="GO" id="GO:0000287">
    <property type="term" value="F:magnesium ion binding"/>
    <property type="evidence" value="ECO:0007669"/>
    <property type="project" value="InterPro"/>
</dbReference>
<dbReference type="InterPro" id="IPR005844">
    <property type="entry name" value="A-D-PHexomutase_a/b/a-I"/>
</dbReference>
<evidence type="ECO:0000259" key="11">
    <source>
        <dbReference type="Pfam" id="PF02878"/>
    </source>
</evidence>
<dbReference type="InterPro" id="IPR005841">
    <property type="entry name" value="Alpha-D-phosphohexomutase_SF"/>
</dbReference>
<dbReference type="EC" id="5.4.2.2" evidence="4"/>
<comment type="catalytic activity">
    <reaction evidence="1">
        <text>alpha-D-glucose 1-phosphate = alpha-D-glucose 6-phosphate</text>
        <dbReference type="Rhea" id="RHEA:23536"/>
        <dbReference type="ChEBI" id="CHEBI:58225"/>
        <dbReference type="ChEBI" id="CHEBI:58601"/>
        <dbReference type="EC" id="5.4.2.2"/>
    </reaction>
</comment>
<dbReference type="InterPro" id="IPR005846">
    <property type="entry name" value="A-D-PHexomutase_a/b/a-III"/>
</dbReference>
<keyword evidence="8" id="KW-0413">Isomerase</keyword>
<dbReference type="GO" id="GO:0005975">
    <property type="term" value="P:carbohydrate metabolic process"/>
    <property type="evidence" value="ECO:0007669"/>
    <property type="project" value="InterPro"/>
</dbReference>
<name>A0A640VRT5_9RHOB</name>
<comment type="cofactor">
    <cofactor evidence="2">
        <name>Mg(2+)</name>
        <dbReference type="ChEBI" id="CHEBI:18420"/>
    </cofactor>
</comment>
<dbReference type="Gene3D" id="3.40.120.10">
    <property type="entry name" value="Alpha-D-Glucose-1,6-Bisphosphate, subunit A, domain 3"/>
    <property type="match status" value="3"/>
</dbReference>
<comment type="similarity">
    <text evidence="3 9">Belongs to the phosphohexose mutase family.</text>
</comment>
<dbReference type="PANTHER" id="PTHR22573:SF2">
    <property type="entry name" value="PHOSPHOGLUCOMUTASE"/>
    <property type="match status" value="1"/>
</dbReference>
<dbReference type="FunFam" id="3.40.120.10:FF:000004">
    <property type="entry name" value="Phosphoglucomutase 5"/>
    <property type="match status" value="1"/>
</dbReference>
<feature type="region of interest" description="Disordered" evidence="10">
    <location>
        <begin position="1"/>
        <end position="22"/>
    </location>
</feature>
<dbReference type="Proteomes" id="UP000436522">
    <property type="component" value="Unassembled WGS sequence"/>
</dbReference>
<dbReference type="Pfam" id="PF24947">
    <property type="entry name" value="PGM1_C_vert_fung"/>
    <property type="match status" value="1"/>
</dbReference>
<dbReference type="InterPro" id="IPR016055">
    <property type="entry name" value="A-D-PHexomutase_a/b/a-I/II/III"/>
</dbReference>
<keyword evidence="5" id="KW-0597">Phosphoprotein</keyword>
<feature type="domain" description="Alpha-D-phosphohexomutase alpha/beta/alpha" evidence="13">
    <location>
        <begin position="295"/>
        <end position="407"/>
    </location>
</feature>
<dbReference type="PRINTS" id="PR00509">
    <property type="entry name" value="PGMPMM"/>
</dbReference>
<evidence type="ECO:0000259" key="13">
    <source>
        <dbReference type="Pfam" id="PF02880"/>
    </source>
</evidence>